<evidence type="ECO:0000313" key="3">
    <source>
        <dbReference type="EMBL" id="KAH3893293.1"/>
    </source>
</evidence>
<evidence type="ECO:0000259" key="2">
    <source>
        <dbReference type="Pfam" id="PF13240"/>
    </source>
</evidence>
<evidence type="ECO:0000256" key="1">
    <source>
        <dbReference type="SAM" id="MobiDB-lite"/>
    </source>
</evidence>
<feature type="compositionally biased region" description="Basic and acidic residues" evidence="1">
    <location>
        <begin position="157"/>
        <end position="167"/>
    </location>
</feature>
<feature type="region of interest" description="Disordered" evidence="1">
    <location>
        <begin position="53"/>
        <end position="175"/>
    </location>
</feature>
<dbReference type="Pfam" id="PF13240">
    <property type="entry name" value="Zn_Ribbon_1"/>
    <property type="match status" value="1"/>
</dbReference>
<dbReference type="EMBL" id="JAIWYP010000001">
    <property type="protein sequence ID" value="KAH3893293.1"/>
    <property type="molecule type" value="Genomic_DNA"/>
</dbReference>
<comment type="caution">
    <text evidence="3">The sequence shown here is derived from an EMBL/GenBank/DDBJ whole genome shotgun (WGS) entry which is preliminary data.</text>
</comment>
<feature type="compositionally biased region" description="Basic and acidic residues" evidence="1">
    <location>
        <begin position="62"/>
        <end position="86"/>
    </location>
</feature>
<reference evidence="3" key="2">
    <citation type="submission" date="2020-11" db="EMBL/GenBank/DDBJ databases">
        <authorList>
            <person name="McCartney M.A."/>
            <person name="Auch B."/>
            <person name="Kono T."/>
            <person name="Mallez S."/>
            <person name="Becker A."/>
            <person name="Gohl D.M."/>
            <person name="Silverstein K.A.T."/>
            <person name="Koren S."/>
            <person name="Bechman K.B."/>
            <person name="Herman A."/>
            <person name="Abrahante J.E."/>
            <person name="Garbe J."/>
        </authorList>
    </citation>
    <scope>NUCLEOTIDE SEQUENCE</scope>
    <source>
        <strain evidence="3">Duluth1</strain>
        <tissue evidence="3">Whole animal</tissue>
    </source>
</reference>
<dbReference type="InterPro" id="IPR026870">
    <property type="entry name" value="Zinc_ribbon_dom"/>
</dbReference>
<protein>
    <recommendedName>
        <fullName evidence="2">Zinc-ribbon domain-containing protein</fullName>
    </recommendedName>
</protein>
<feature type="compositionally biased region" description="Basic and acidic residues" evidence="1">
    <location>
        <begin position="126"/>
        <end position="147"/>
    </location>
</feature>
<evidence type="ECO:0000313" key="4">
    <source>
        <dbReference type="Proteomes" id="UP000828390"/>
    </source>
</evidence>
<dbReference type="Proteomes" id="UP000828390">
    <property type="component" value="Unassembled WGS sequence"/>
</dbReference>
<name>A0A9D4S7F8_DREPO</name>
<proteinExistence type="predicted"/>
<accession>A0A9D4S7F8</accession>
<keyword evidence="4" id="KW-1185">Reference proteome</keyword>
<gene>
    <name evidence="3" type="ORF">DPMN_017439</name>
</gene>
<reference evidence="3" key="1">
    <citation type="journal article" date="2019" name="bioRxiv">
        <title>The Genome of the Zebra Mussel, Dreissena polymorpha: A Resource for Invasive Species Research.</title>
        <authorList>
            <person name="McCartney M.A."/>
            <person name="Auch B."/>
            <person name="Kono T."/>
            <person name="Mallez S."/>
            <person name="Zhang Y."/>
            <person name="Obille A."/>
            <person name="Becker A."/>
            <person name="Abrahante J.E."/>
            <person name="Garbe J."/>
            <person name="Badalamenti J.P."/>
            <person name="Herman A."/>
            <person name="Mangelson H."/>
            <person name="Liachko I."/>
            <person name="Sullivan S."/>
            <person name="Sone E.D."/>
            <person name="Koren S."/>
            <person name="Silverstein K.A.T."/>
            <person name="Beckman K.B."/>
            <person name="Gohl D.M."/>
        </authorList>
    </citation>
    <scope>NUCLEOTIDE SEQUENCE</scope>
    <source>
        <strain evidence="3">Duluth1</strain>
        <tissue evidence="3">Whole animal</tissue>
    </source>
</reference>
<feature type="compositionally biased region" description="Low complexity" evidence="1">
    <location>
        <begin position="93"/>
        <end position="107"/>
    </location>
</feature>
<dbReference type="AlphaFoldDB" id="A0A9D4S7F8"/>
<feature type="domain" description="Zinc-ribbon" evidence="2">
    <location>
        <begin position="2"/>
        <end position="24"/>
    </location>
</feature>
<organism evidence="3 4">
    <name type="scientific">Dreissena polymorpha</name>
    <name type="common">Zebra mussel</name>
    <name type="synonym">Mytilus polymorpha</name>
    <dbReference type="NCBI Taxonomy" id="45954"/>
    <lineage>
        <taxon>Eukaryota</taxon>
        <taxon>Metazoa</taxon>
        <taxon>Spiralia</taxon>
        <taxon>Lophotrochozoa</taxon>
        <taxon>Mollusca</taxon>
        <taxon>Bivalvia</taxon>
        <taxon>Autobranchia</taxon>
        <taxon>Heteroconchia</taxon>
        <taxon>Euheterodonta</taxon>
        <taxon>Imparidentia</taxon>
        <taxon>Neoheterodontei</taxon>
        <taxon>Myida</taxon>
        <taxon>Dreissenoidea</taxon>
        <taxon>Dreissenidae</taxon>
        <taxon>Dreissena</taxon>
    </lineage>
</organism>
<sequence>MFCQHCGSTNSDVAKFCGSCGKKLEETTVEVDTQNEEKSVKSIIQKFDRKSKDLCCGSSSKPEQKKEEIASKGTSEEKPPEEELRRKNMCSDNNAIEEITNETTNLTQGRRGATKQKFKKSIFHGECPEDKQLQSMADREECPEDKQLQSMADREEETASKGTPEEKPPEEENTFVLDNNASEEITNENTDLKQGRKAGSIISQVNEVFDAVKRRFKKSKISGECPGEKEFQSMADREGSTNYDLRRMSTVIEEVDLEMQTQSSHGHQIMTPIIEEFDSEPAIAKWLTAFKSVL</sequence>
<feature type="compositionally biased region" description="Basic residues" evidence="1">
    <location>
        <begin position="112"/>
        <end position="122"/>
    </location>
</feature>